<dbReference type="AlphaFoldDB" id="A0A3D9L5Z3"/>
<evidence type="ECO:0000313" key="1">
    <source>
        <dbReference type="EMBL" id="REE01106.1"/>
    </source>
</evidence>
<dbReference type="EMBL" id="QREG01000004">
    <property type="protein sequence ID" value="REE01106.1"/>
    <property type="molecule type" value="Genomic_DNA"/>
</dbReference>
<organism evidence="1 2">
    <name type="scientific">Marinoscillum furvescens DSM 4134</name>
    <dbReference type="NCBI Taxonomy" id="1122208"/>
    <lineage>
        <taxon>Bacteria</taxon>
        <taxon>Pseudomonadati</taxon>
        <taxon>Bacteroidota</taxon>
        <taxon>Cytophagia</taxon>
        <taxon>Cytophagales</taxon>
        <taxon>Reichenbachiellaceae</taxon>
        <taxon>Marinoscillum</taxon>
    </lineage>
</organism>
<accession>A0A3D9L5Z3</accession>
<protein>
    <submittedName>
        <fullName evidence="1">Uncharacterized protein</fullName>
    </submittedName>
</protein>
<proteinExistence type="predicted"/>
<dbReference type="Proteomes" id="UP000256779">
    <property type="component" value="Unassembled WGS sequence"/>
</dbReference>
<sequence>MNKTEGLLIQQLVRQGIGVTHELRKQLHQELRSKGEGYLEGEFTMLTYGRYVDMGVGRGKSLGMSTRGSLDLDKGRKARKPKKWYSKTFYGRLYDLYGAIGYQISQEVLSGIKEPLKAA</sequence>
<comment type="caution">
    <text evidence="1">The sequence shown here is derived from an EMBL/GenBank/DDBJ whole genome shotgun (WGS) entry which is preliminary data.</text>
</comment>
<keyword evidence="2" id="KW-1185">Reference proteome</keyword>
<evidence type="ECO:0000313" key="2">
    <source>
        <dbReference type="Proteomes" id="UP000256779"/>
    </source>
</evidence>
<reference evidence="1 2" key="1">
    <citation type="submission" date="2018-07" db="EMBL/GenBank/DDBJ databases">
        <title>Genomic Encyclopedia of Type Strains, Phase IV (KMG-IV): sequencing the most valuable type-strain genomes for metagenomic binning, comparative biology and taxonomic classification.</title>
        <authorList>
            <person name="Goeker M."/>
        </authorList>
    </citation>
    <scope>NUCLEOTIDE SEQUENCE [LARGE SCALE GENOMIC DNA]</scope>
    <source>
        <strain evidence="1 2">DSM 4134</strain>
    </source>
</reference>
<dbReference type="RefSeq" id="WP_115867194.1">
    <property type="nucleotide sequence ID" value="NZ_QREG01000004.1"/>
</dbReference>
<name>A0A3D9L5Z3_MARFU</name>
<dbReference type="OrthoDB" id="799931at2"/>
<gene>
    <name evidence="1" type="ORF">C7460_104126</name>
</gene>